<gene>
    <name evidence="11" type="ORF">GCM10023195_63640</name>
</gene>
<protein>
    <recommendedName>
        <fullName evidence="6">Ribose-5-phosphate isomerase B</fullName>
        <ecNumber evidence="5">5.3.1.6</ecNumber>
    </recommendedName>
    <alternativeName>
        <fullName evidence="8">Phosphoriboisomerase B</fullName>
    </alternativeName>
</protein>
<dbReference type="NCBIfam" id="TIGR00689">
    <property type="entry name" value="rpiB_lacA_lacB"/>
    <property type="match status" value="1"/>
</dbReference>
<feature type="compositionally biased region" description="Pro residues" evidence="9">
    <location>
        <begin position="218"/>
        <end position="250"/>
    </location>
</feature>
<dbReference type="InterPro" id="IPR011860">
    <property type="entry name" value="Rib-5-P_Isoase_Actino"/>
</dbReference>
<keyword evidence="10" id="KW-1133">Transmembrane helix</keyword>
<dbReference type="EMBL" id="BAABHJ010000026">
    <property type="protein sequence ID" value="GAA4614565.1"/>
    <property type="molecule type" value="Genomic_DNA"/>
</dbReference>
<feature type="transmembrane region" description="Helical" evidence="10">
    <location>
        <begin position="66"/>
        <end position="87"/>
    </location>
</feature>
<evidence type="ECO:0000256" key="7">
    <source>
        <dbReference type="ARBA" id="ARBA00023235"/>
    </source>
</evidence>
<keyword evidence="12" id="KW-1185">Reference proteome</keyword>
<dbReference type="PANTHER" id="PTHR30345:SF0">
    <property type="entry name" value="DNA DAMAGE-REPAIR_TOLERATION PROTEIN DRT102"/>
    <property type="match status" value="1"/>
</dbReference>
<accession>A0ABP8TUK1</accession>
<dbReference type="Proteomes" id="UP001500212">
    <property type="component" value="Unassembled WGS sequence"/>
</dbReference>
<keyword evidence="7" id="KW-0413">Isomerase</keyword>
<evidence type="ECO:0000256" key="3">
    <source>
        <dbReference type="ARBA" id="ARBA00008754"/>
    </source>
</evidence>
<name>A0ABP8TUK1_9ACTN</name>
<feature type="transmembrane region" description="Helical" evidence="10">
    <location>
        <begin position="108"/>
        <end position="135"/>
    </location>
</feature>
<sequence length="507" mass="52980">MIGAVIGGVGAVLVVAVLLGNQWVADAILRHDGFTNEKIGPVVRFLTFPSWRVSPLRAATLLPADVGTLVLVVVTALLIVPAVRSFAPRVGGPGWAPVPAGAGGEARGGAFGAIVCGWWATIVAGALAGLIRGVLFNASEPLPGTVAWQFTWSNLTAGLGYGLFLGWLTGLGVLIGLNLGRRTPAPPGGPSAPYAPPQPGRGAFPPPAPYPGFGEVPATPPPTARPLPPDAGPAQAPPPPPYAPGRPPGQDPWWTTADPPAAGARPFHGPVRDPRPARAAGAGKGRGTARATRAGQVGGPHPRPGAVAARARFRPVLTARVLRTVPRRAPGRTASSPRTYGGRRRPDRLCRMRVYLGSDHAGYELKQHLIGWLTEQGHEPVDCGPKEYDPQDDYPPFVMDAAARTAAEPGSLGVVIGGSGNGEAIAANKVPGVRAALAWSEETARLGREHNDANIISVGARMHTTDEATRFVEIFLDTPFSGEQRHVRRIAMLTAYEETGELPRLSD</sequence>
<evidence type="ECO:0000256" key="1">
    <source>
        <dbReference type="ARBA" id="ARBA00001713"/>
    </source>
</evidence>
<comment type="similarity">
    <text evidence="3">Belongs to the LacAB/RpiB family.</text>
</comment>
<reference evidence="12" key="1">
    <citation type="journal article" date="2019" name="Int. J. Syst. Evol. Microbiol.">
        <title>The Global Catalogue of Microorganisms (GCM) 10K type strain sequencing project: providing services to taxonomists for standard genome sequencing and annotation.</title>
        <authorList>
            <consortium name="The Broad Institute Genomics Platform"/>
            <consortium name="The Broad Institute Genome Sequencing Center for Infectious Disease"/>
            <person name="Wu L."/>
            <person name="Ma J."/>
        </authorList>
    </citation>
    <scope>NUCLEOTIDE SEQUENCE [LARGE SCALE GENOMIC DNA]</scope>
    <source>
        <strain evidence="12">JCM 17938</strain>
    </source>
</reference>
<comment type="caution">
    <text evidence="11">The sequence shown here is derived from an EMBL/GenBank/DDBJ whole genome shotgun (WGS) entry which is preliminary data.</text>
</comment>
<evidence type="ECO:0000256" key="8">
    <source>
        <dbReference type="ARBA" id="ARBA00032117"/>
    </source>
</evidence>
<comment type="pathway">
    <text evidence="2">Carbohydrate degradation; pentose phosphate pathway; D-ribose 5-phosphate from D-ribulose 5-phosphate (non-oxidative stage): step 1/1.</text>
</comment>
<evidence type="ECO:0000256" key="10">
    <source>
        <dbReference type="SAM" id="Phobius"/>
    </source>
</evidence>
<keyword evidence="10" id="KW-0472">Membrane</keyword>
<evidence type="ECO:0000313" key="11">
    <source>
        <dbReference type="EMBL" id="GAA4614565.1"/>
    </source>
</evidence>
<comment type="catalytic activity">
    <reaction evidence="1">
        <text>aldehydo-D-ribose 5-phosphate = D-ribulose 5-phosphate</text>
        <dbReference type="Rhea" id="RHEA:14657"/>
        <dbReference type="ChEBI" id="CHEBI:58121"/>
        <dbReference type="ChEBI" id="CHEBI:58273"/>
        <dbReference type="EC" id="5.3.1.6"/>
    </reaction>
</comment>
<evidence type="ECO:0000256" key="9">
    <source>
        <dbReference type="SAM" id="MobiDB-lite"/>
    </source>
</evidence>
<dbReference type="InterPro" id="IPR036569">
    <property type="entry name" value="RpiB_LacA_LacB_sf"/>
</dbReference>
<feature type="compositionally biased region" description="Pro residues" evidence="9">
    <location>
        <begin position="186"/>
        <end position="210"/>
    </location>
</feature>
<evidence type="ECO:0000313" key="12">
    <source>
        <dbReference type="Proteomes" id="UP001500212"/>
    </source>
</evidence>
<dbReference type="PANTHER" id="PTHR30345">
    <property type="entry name" value="RIBOSE-5-PHOSPHATE ISOMERASE B"/>
    <property type="match status" value="1"/>
</dbReference>
<evidence type="ECO:0000256" key="4">
    <source>
        <dbReference type="ARBA" id="ARBA00011738"/>
    </source>
</evidence>
<dbReference type="NCBIfam" id="TIGR02133">
    <property type="entry name" value="RPI_actino"/>
    <property type="match status" value="1"/>
</dbReference>
<dbReference type="Gene3D" id="3.40.1400.10">
    <property type="entry name" value="Sugar-phosphate isomerase, RpiB/LacA/LacB"/>
    <property type="match status" value="1"/>
</dbReference>
<dbReference type="InterPro" id="IPR003500">
    <property type="entry name" value="RpiB_LacA_LacB"/>
</dbReference>
<evidence type="ECO:0000256" key="2">
    <source>
        <dbReference type="ARBA" id="ARBA00004988"/>
    </source>
</evidence>
<proteinExistence type="inferred from homology"/>
<feature type="region of interest" description="Disordered" evidence="9">
    <location>
        <begin position="186"/>
        <end position="306"/>
    </location>
</feature>
<dbReference type="NCBIfam" id="NF004051">
    <property type="entry name" value="PRK05571.1"/>
    <property type="match status" value="1"/>
</dbReference>
<keyword evidence="10" id="KW-0812">Transmembrane</keyword>
<evidence type="ECO:0000256" key="6">
    <source>
        <dbReference type="ARBA" id="ARBA00014007"/>
    </source>
</evidence>
<dbReference type="Pfam" id="PF02502">
    <property type="entry name" value="LacAB_rpiB"/>
    <property type="match status" value="1"/>
</dbReference>
<feature type="transmembrane region" description="Helical" evidence="10">
    <location>
        <begin position="155"/>
        <end position="177"/>
    </location>
</feature>
<comment type="subunit">
    <text evidence="4">Homodimer.</text>
</comment>
<evidence type="ECO:0000256" key="5">
    <source>
        <dbReference type="ARBA" id="ARBA00011959"/>
    </source>
</evidence>
<dbReference type="SUPFAM" id="SSF89623">
    <property type="entry name" value="Ribose/Galactose isomerase RpiB/AlsB"/>
    <property type="match status" value="1"/>
</dbReference>
<dbReference type="EC" id="5.3.1.6" evidence="5"/>
<organism evidence="11 12">
    <name type="scientific">Actinoallomurus liliacearum</name>
    <dbReference type="NCBI Taxonomy" id="1080073"/>
    <lineage>
        <taxon>Bacteria</taxon>
        <taxon>Bacillati</taxon>
        <taxon>Actinomycetota</taxon>
        <taxon>Actinomycetes</taxon>
        <taxon>Streptosporangiales</taxon>
        <taxon>Thermomonosporaceae</taxon>
        <taxon>Actinoallomurus</taxon>
    </lineage>
</organism>